<dbReference type="SUPFAM" id="SSF47794">
    <property type="entry name" value="Rad51 N-terminal domain-like"/>
    <property type="match status" value="1"/>
</dbReference>
<dbReference type="Proteomes" id="UP000299102">
    <property type="component" value="Unassembled WGS sequence"/>
</dbReference>
<dbReference type="GO" id="GO:0003690">
    <property type="term" value="F:double-stranded DNA binding"/>
    <property type="evidence" value="ECO:0007669"/>
    <property type="project" value="TreeGrafter"/>
</dbReference>
<dbReference type="InterPro" id="IPR013632">
    <property type="entry name" value="Rad51_C"/>
</dbReference>
<dbReference type="Pfam" id="PF08423">
    <property type="entry name" value="Rad51"/>
    <property type="match status" value="1"/>
</dbReference>
<feature type="domain" description="RecA family profile 1" evidence="4">
    <location>
        <begin position="96"/>
        <end position="170"/>
    </location>
</feature>
<dbReference type="PROSITE" id="PS50162">
    <property type="entry name" value="RECA_2"/>
    <property type="match status" value="1"/>
</dbReference>
<keyword evidence="1" id="KW-0547">Nucleotide-binding</keyword>
<keyword evidence="3" id="KW-0238">DNA-binding</keyword>
<name>A0A4C1X768_EUMVA</name>
<dbReference type="GO" id="GO:0042148">
    <property type="term" value="P:DNA strand invasion"/>
    <property type="evidence" value="ECO:0007669"/>
    <property type="project" value="TreeGrafter"/>
</dbReference>
<dbReference type="Pfam" id="PF14520">
    <property type="entry name" value="HHH_5"/>
    <property type="match status" value="1"/>
</dbReference>
<reference evidence="5 6" key="1">
    <citation type="journal article" date="2019" name="Commun. Biol.">
        <title>The bagworm genome reveals a unique fibroin gene that provides high tensile strength.</title>
        <authorList>
            <person name="Kono N."/>
            <person name="Nakamura H."/>
            <person name="Ohtoshi R."/>
            <person name="Tomita M."/>
            <person name="Numata K."/>
            <person name="Arakawa K."/>
        </authorList>
    </citation>
    <scope>NUCLEOTIDE SEQUENCE [LARGE SCALE GENOMIC DNA]</scope>
</reference>
<evidence type="ECO:0000256" key="1">
    <source>
        <dbReference type="ARBA" id="ARBA00022741"/>
    </source>
</evidence>
<dbReference type="SUPFAM" id="SSF52540">
    <property type="entry name" value="P-loop containing nucleoside triphosphate hydrolases"/>
    <property type="match status" value="1"/>
</dbReference>
<dbReference type="InterPro" id="IPR027417">
    <property type="entry name" value="P-loop_NTPase"/>
</dbReference>
<evidence type="ECO:0000256" key="3">
    <source>
        <dbReference type="ARBA" id="ARBA00023125"/>
    </source>
</evidence>
<evidence type="ECO:0000256" key="2">
    <source>
        <dbReference type="ARBA" id="ARBA00022840"/>
    </source>
</evidence>
<dbReference type="Gene3D" id="3.40.50.300">
    <property type="entry name" value="P-loop containing nucleotide triphosphate hydrolases"/>
    <property type="match status" value="1"/>
</dbReference>
<dbReference type="AlphaFoldDB" id="A0A4C1X768"/>
<dbReference type="GO" id="GO:0140664">
    <property type="term" value="F:ATP-dependent DNA damage sensor activity"/>
    <property type="evidence" value="ECO:0007669"/>
    <property type="project" value="InterPro"/>
</dbReference>
<dbReference type="GO" id="GO:0005524">
    <property type="term" value="F:ATP binding"/>
    <property type="evidence" value="ECO:0007669"/>
    <property type="project" value="UniProtKB-KW"/>
</dbReference>
<dbReference type="Gene3D" id="1.10.150.20">
    <property type="entry name" value="5' to 3' exonuclease, C-terminal subdomain"/>
    <property type="match status" value="1"/>
</dbReference>
<evidence type="ECO:0000259" key="4">
    <source>
        <dbReference type="PROSITE" id="PS50162"/>
    </source>
</evidence>
<dbReference type="GO" id="GO:0007131">
    <property type="term" value="P:reciprocal meiotic recombination"/>
    <property type="evidence" value="ECO:0007669"/>
    <property type="project" value="TreeGrafter"/>
</dbReference>
<dbReference type="GO" id="GO:0000150">
    <property type="term" value="F:DNA strand exchange activity"/>
    <property type="evidence" value="ECO:0007669"/>
    <property type="project" value="TreeGrafter"/>
</dbReference>
<dbReference type="FunFam" id="1.10.150.20:FF:000032">
    <property type="entry name" value="meiotic recombination protein DMC1/LIM15 homolog"/>
    <property type="match status" value="1"/>
</dbReference>
<dbReference type="InterPro" id="IPR020588">
    <property type="entry name" value="RecA_ATP-bd"/>
</dbReference>
<dbReference type="GO" id="GO:0000730">
    <property type="term" value="P:DNA recombinase assembly"/>
    <property type="evidence" value="ECO:0007669"/>
    <property type="project" value="TreeGrafter"/>
</dbReference>
<dbReference type="STRING" id="151549.A0A4C1X768"/>
<keyword evidence="2" id="KW-0067">ATP-binding</keyword>
<dbReference type="OrthoDB" id="10251254at2759"/>
<sequence length="170" mass="18745">MTEQIHNGNLSDADEDDSFFQDVDILQKHGINVADIKKLKASGICTIKGIQMSTKKKLCSIKGFSDTKVEKIKEACQKVANLGFITALEVSEKRKQIFKISTGSIELDKLLGGGMESMAITEAFGEFRTGKTQLSHTLCVTAQIPNSNGYHGGKVMFLDTEHTLYPFKRP</sequence>
<dbReference type="GO" id="GO:0000794">
    <property type="term" value="C:condensed nuclear chromosome"/>
    <property type="evidence" value="ECO:0007669"/>
    <property type="project" value="TreeGrafter"/>
</dbReference>
<gene>
    <name evidence="5" type="ORF">EVAR_40661_1</name>
</gene>
<dbReference type="GO" id="GO:0006312">
    <property type="term" value="P:mitotic recombination"/>
    <property type="evidence" value="ECO:0007669"/>
    <property type="project" value="TreeGrafter"/>
</dbReference>
<dbReference type="PANTHER" id="PTHR22942:SF30">
    <property type="entry name" value="MEIOTIC RECOMBINATION PROTEIN DMC1_LIM15 HOMOLOG"/>
    <property type="match status" value="1"/>
</dbReference>
<keyword evidence="6" id="KW-1185">Reference proteome</keyword>
<dbReference type="GO" id="GO:0003697">
    <property type="term" value="F:single-stranded DNA binding"/>
    <property type="evidence" value="ECO:0007669"/>
    <property type="project" value="TreeGrafter"/>
</dbReference>
<comment type="caution">
    <text evidence="5">The sequence shown here is derived from an EMBL/GenBank/DDBJ whole genome shotgun (WGS) entry which is preliminary data.</text>
</comment>
<dbReference type="GO" id="GO:0070192">
    <property type="term" value="P:chromosome organization involved in meiotic cell cycle"/>
    <property type="evidence" value="ECO:0007669"/>
    <property type="project" value="TreeGrafter"/>
</dbReference>
<dbReference type="EMBL" id="BGZK01000727">
    <property type="protein sequence ID" value="GBP58117.1"/>
    <property type="molecule type" value="Genomic_DNA"/>
</dbReference>
<evidence type="ECO:0000313" key="5">
    <source>
        <dbReference type="EMBL" id="GBP58117.1"/>
    </source>
</evidence>
<dbReference type="PANTHER" id="PTHR22942">
    <property type="entry name" value="RECA/RAD51/RADA DNA STRAND-PAIRING FAMILY MEMBER"/>
    <property type="match status" value="1"/>
</dbReference>
<proteinExistence type="predicted"/>
<organism evidence="5 6">
    <name type="scientific">Eumeta variegata</name>
    <name type="common">Bagworm moth</name>
    <name type="synonym">Eumeta japonica</name>
    <dbReference type="NCBI Taxonomy" id="151549"/>
    <lineage>
        <taxon>Eukaryota</taxon>
        <taxon>Metazoa</taxon>
        <taxon>Ecdysozoa</taxon>
        <taxon>Arthropoda</taxon>
        <taxon>Hexapoda</taxon>
        <taxon>Insecta</taxon>
        <taxon>Pterygota</taxon>
        <taxon>Neoptera</taxon>
        <taxon>Endopterygota</taxon>
        <taxon>Lepidoptera</taxon>
        <taxon>Glossata</taxon>
        <taxon>Ditrysia</taxon>
        <taxon>Tineoidea</taxon>
        <taxon>Psychidae</taxon>
        <taxon>Oiketicinae</taxon>
        <taxon>Eumeta</taxon>
    </lineage>
</organism>
<protein>
    <recommendedName>
        <fullName evidence="4">RecA family profile 1 domain-containing protein</fullName>
    </recommendedName>
</protein>
<accession>A0A4C1X768</accession>
<evidence type="ECO:0000313" key="6">
    <source>
        <dbReference type="Proteomes" id="UP000299102"/>
    </source>
</evidence>
<dbReference type="InterPro" id="IPR010995">
    <property type="entry name" value="DNA_repair_Rad51/TF_NusA_a-hlx"/>
</dbReference>